<name>A0A6J7WGT4_9CAUD</name>
<sequence>MFTFQSVLDNAVKTTKGTLSYVEDKGLRSSLENVVDANANFAKTIYENTLEISKQVVEKMGANDYTKQFANFAKTFTK</sequence>
<evidence type="ECO:0000313" key="1">
    <source>
        <dbReference type="EMBL" id="CAB5214847.1"/>
    </source>
</evidence>
<proteinExistence type="predicted"/>
<reference evidence="1" key="1">
    <citation type="submission" date="2020-05" db="EMBL/GenBank/DDBJ databases">
        <authorList>
            <person name="Chiriac C."/>
            <person name="Salcher M."/>
            <person name="Ghai R."/>
            <person name="Kavagutti S V."/>
        </authorList>
    </citation>
    <scope>NUCLEOTIDE SEQUENCE</scope>
</reference>
<gene>
    <name evidence="1" type="ORF">UFOVP190_289</name>
</gene>
<evidence type="ECO:0008006" key="2">
    <source>
        <dbReference type="Google" id="ProtNLM"/>
    </source>
</evidence>
<protein>
    <recommendedName>
        <fullName evidence="2">Phasin domain-containing protein</fullName>
    </recommendedName>
</protein>
<dbReference type="EMBL" id="LR798243">
    <property type="protein sequence ID" value="CAB5214847.1"/>
    <property type="molecule type" value="Genomic_DNA"/>
</dbReference>
<organism evidence="1">
    <name type="scientific">uncultured Caudovirales phage</name>
    <dbReference type="NCBI Taxonomy" id="2100421"/>
    <lineage>
        <taxon>Viruses</taxon>
        <taxon>Duplodnaviria</taxon>
        <taxon>Heunggongvirae</taxon>
        <taxon>Uroviricota</taxon>
        <taxon>Caudoviricetes</taxon>
        <taxon>Peduoviridae</taxon>
        <taxon>Maltschvirus</taxon>
        <taxon>Maltschvirus maltsch</taxon>
    </lineage>
</organism>
<accession>A0A6J7WGT4</accession>